<sequence length="92" mass="9508">MNITSSVPPAAATCNALRRRPRTTQYGKRSVGAQHVAEDTVPGPEQPGGPDIAESGGLDNIQASDPENPDLASLAGCFSATPTFHTAMLCKS</sequence>
<organism evidence="2 5">
    <name type="scientific">Phytophthora infestans</name>
    <name type="common">Potato late blight agent</name>
    <name type="synonym">Botrytis infestans</name>
    <dbReference type="NCBI Taxonomy" id="4787"/>
    <lineage>
        <taxon>Eukaryota</taxon>
        <taxon>Sar</taxon>
        <taxon>Stramenopiles</taxon>
        <taxon>Oomycota</taxon>
        <taxon>Peronosporomycetes</taxon>
        <taxon>Peronosporales</taxon>
        <taxon>Peronosporaceae</taxon>
        <taxon>Phytophthora</taxon>
    </lineage>
</organism>
<evidence type="ECO:0000256" key="1">
    <source>
        <dbReference type="SAM" id="MobiDB-lite"/>
    </source>
</evidence>
<dbReference type="EMBL" id="JAACNO010002703">
    <property type="protein sequence ID" value="KAF4131689.1"/>
    <property type="molecule type" value="Genomic_DNA"/>
</dbReference>
<dbReference type="EMBL" id="WSZM01000568">
    <property type="protein sequence ID" value="KAF4031561.1"/>
    <property type="molecule type" value="Genomic_DNA"/>
</dbReference>
<comment type="caution">
    <text evidence="2">The sequence shown here is derived from an EMBL/GenBank/DDBJ whole genome shotgun (WGS) entry which is preliminary data.</text>
</comment>
<evidence type="ECO:0000313" key="4">
    <source>
        <dbReference type="EMBL" id="KAF4136440.1"/>
    </source>
</evidence>
<dbReference type="Proteomes" id="UP000704712">
    <property type="component" value="Unassembled WGS sequence"/>
</dbReference>
<proteinExistence type="predicted"/>
<accession>A0A833S351</accession>
<feature type="region of interest" description="Disordered" evidence="1">
    <location>
        <begin position="1"/>
        <end position="70"/>
    </location>
</feature>
<dbReference type="AlphaFoldDB" id="A0A833S351"/>
<protein>
    <submittedName>
        <fullName evidence="2">Uncharacterized protein</fullName>
    </submittedName>
</protein>
<evidence type="ECO:0000313" key="2">
    <source>
        <dbReference type="EMBL" id="KAF4031561.1"/>
    </source>
</evidence>
<keyword evidence="5" id="KW-1185">Reference proteome</keyword>
<evidence type="ECO:0000313" key="3">
    <source>
        <dbReference type="EMBL" id="KAF4131689.1"/>
    </source>
</evidence>
<dbReference type="EMBL" id="JAACNO010001947">
    <property type="protein sequence ID" value="KAF4136440.1"/>
    <property type="molecule type" value="Genomic_DNA"/>
</dbReference>
<dbReference type="Proteomes" id="UP000602510">
    <property type="component" value="Unassembled WGS sequence"/>
</dbReference>
<gene>
    <name evidence="2" type="ORF">GN244_ATG16550</name>
    <name evidence="4" type="ORF">GN958_ATG14370</name>
    <name evidence="3" type="ORF">GN958_ATG19163</name>
</gene>
<reference evidence="2" key="1">
    <citation type="submission" date="2020-04" db="EMBL/GenBank/DDBJ databases">
        <title>Hybrid Assembly of Korean Phytophthora infestans isolates.</title>
        <authorList>
            <person name="Prokchorchik M."/>
            <person name="Lee Y."/>
            <person name="Seo J."/>
            <person name="Cho J.-H."/>
            <person name="Park Y.-E."/>
            <person name="Jang D.-C."/>
            <person name="Im J.-S."/>
            <person name="Choi J.-G."/>
            <person name="Park H.-J."/>
            <person name="Lee G.-B."/>
            <person name="Lee Y.-G."/>
            <person name="Hong S.-Y."/>
            <person name="Cho K."/>
            <person name="Sohn K.H."/>
        </authorList>
    </citation>
    <scope>NUCLEOTIDE SEQUENCE</scope>
    <source>
        <strain evidence="2">KR_1_A1</strain>
        <strain evidence="3">KR_2_A2</strain>
    </source>
</reference>
<evidence type="ECO:0000313" key="5">
    <source>
        <dbReference type="Proteomes" id="UP000602510"/>
    </source>
</evidence>
<name>A0A833S351_PHYIN</name>